<comment type="caution">
    <text evidence="2">The sequence shown here is derived from an EMBL/GenBank/DDBJ whole genome shotgun (WGS) entry which is preliminary data.</text>
</comment>
<dbReference type="GO" id="GO:0003677">
    <property type="term" value="F:DNA binding"/>
    <property type="evidence" value="ECO:0007669"/>
    <property type="project" value="InterPro"/>
</dbReference>
<dbReference type="EMBL" id="PDEM01000014">
    <property type="protein sequence ID" value="PHZ85454.1"/>
    <property type="molecule type" value="Genomic_DNA"/>
</dbReference>
<dbReference type="PANTHER" id="PTHR33215">
    <property type="entry name" value="PROTEIN DISTAL ANTENNA"/>
    <property type="match status" value="1"/>
</dbReference>
<dbReference type="AlphaFoldDB" id="A0A2G4YT01"/>
<dbReference type="PANTHER" id="PTHR33215:SF13">
    <property type="entry name" value="PROTEIN DISTAL ANTENNA"/>
    <property type="match status" value="1"/>
</dbReference>
<keyword evidence="1" id="KW-0175">Coiled coil</keyword>
<evidence type="ECO:0000256" key="1">
    <source>
        <dbReference type="SAM" id="Coils"/>
    </source>
</evidence>
<dbReference type="Proteomes" id="UP000229730">
    <property type="component" value="Unassembled WGS sequence"/>
</dbReference>
<dbReference type="GO" id="GO:0006313">
    <property type="term" value="P:DNA transposition"/>
    <property type="evidence" value="ECO:0007669"/>
    <property type="project" value="InterPro"/>
</dbReference>
<dbReference type="InParanoid" id="A0A2G4YT01"/>
<dbReference type="FunCoup" id="A0A2G4YT01">
    <property type="interactions" value="1"/>
</dbReference>
<gene>
    <name evidence="2" type="ORF">CRD36_06675</name>
</gene>
<dbReference type="OrthoDB" id="9803878at2"/>
<protein>
    <recommendedName>
        <fullName evidence="4">Transposase</fullName>
    </recommendedName>
</protein>
<evidence type="ECO:0000313" key="3">
    <source>
        <dbReference type="Proteomes" id="UP000229730"/>
    </source>
</evidence>
<evidence type="ECO:0008006" key="4">
    <source>
        <dbReference type="Google" id="ProtNLM"/>
    </source>
</evidence>
<reference evidence="2 3" key="1">
    <citation type="submission" date="2017-10" db="EMBL/GenBank/DDBJ databases">
        <title>Frigbacter circumglobatus gen. nov. sp. nov., isolated from sediment cultured in situ.</title>
        <authorList>
            <person name="Zhao Z."/>
        </authorList>
    </citation>
    <scope>NUCLEOTIDE SEQUENCE [LARGE SCALE GENOMIC DNA]</scope>
    <source>
        <strain evidence="2 3">ZYL</strain>
    </source>
</reference>
<sequence>MSKRKVTTYTSEFRENAIKLALESDQPVSQTANNLGINHNTLHTWISKYGPPSESQSSLKEHHFDEIKRLKKQLVQVTQERDLLKKAAAYFAKEI</sequence>
<keyword evidence="3" id="KW-1185">Reference proteome</keyword>
<organism evidence="2 3">
    <name type="scientific">Paremcibacter congregatus</name>
    <dbReference type="NCBI Taxonomy" id="2043170"/>
    <lineage>
        <taxon>Bacteria</taxon>
        <taxon>Pseudomonadati</taxon>
        <taxon>Pseudomonadota</taxon>
        <taxon>Alphaproteobacteria</taxon>
        <taxon>Emcibacterales</taxon>
        <taxon>Emcibacteraceae</taxon>
        <taxon>Paremcibacter</taxon>
    </lineage>
</organism>
<dbReference type="GO" id="GO:0004803">
    <property type="term" value="F:transposase activity"/>
    <property type="evidence" value="ECO:0007669"/>
    <property type="project" value="InterPro"/>
</dbReference>
<evidence type="ECO:0000313" key="2">
    <source>
        <dbReference type="EMBL" id="PHZ85454.1"/>
    </source>
</evidence>
<proteinExistence type="predicted"/>
<accession>A0A2G4YT01</accession>
<dbReference type="SUPFAM" id="SSF46689">
    <property type="entry name" value="Homeodomain-like"/>
    <property type="match status" value="1"/>
</dbReference>
<dbReference type="InterPro" id="IPR009057">
    <property type="entry name" value="Homeodomain-like_sf"/>
</dbReference>
<feature type="coiled-coil region" evidence="1">
    <location>
        <begin position="60"/>
        <end position="87"/>
    </location>
</feature>
<dbReference type="Pfam" id="PF01527">
    <property type="entry name" value="HTH_Tnp_1"/>
    <property type="match status" value="1"/>
</dbReference>
<dbReference type="Gene3D" id="1.10.10.60">
    <property type="entry name" value="Homeodomain-like"/>
    <property type="match status" value="1"/>
</dbReference>
<dbReference type="InterPro" id="IPR051839">
    <property type="entry name" value="RD_transcriptional_regulator"/>
</dbReference>
<dbReference type="InterPro" id="IPR002514">
    <property type="entry name" value="Transposase_8"/>
</dbReference>
<name>A0A2G4YT01_9PROT</name>